<name>A0A9P4QD84_9PEZI</name>
<proteinExistence type="predicted"/>
<comment type="caution">
    <text evidence="2">The sequence shown here is derived from an EMBL/GenBank/DDBJ whole genome shotgun (WGS) entry which is preliminary data.</text>
</comment>
<evidence type="ECO:0000256" key="1">
    <source>
        <dbReference type="SAM" id="MobiDB-lite"/>
    </source>
</evidence>
<gene>
    <name evidence="2" type="ORF">K431DRAFT_301630</name>
</gene>
<feature type="compositionally biased region" description="Polar residues" evidence="1">
    <location>
        <begin position="172"/>
        <end position="192"/>
    </location>
</feature>
<evidence type="ECO:0000313" key="3">
    <source>
        <dbReference type="Proteomes" id="UP000799441"/>
    </source>
</evidence>
<evidence type="ECO:0000313" key="2">
    <source>
        <dbReference type="EMBL" id="KAF2723745.1"/>
    </source>
</evidence>
<dbReference type="Proteomes" id="UP000799441">
    <property type="component" value="Unassembled WGS sequence"/>
</dbReference>
<sequence length="246" mass="26895">MGTHRNTRLNSDNNSDDILLGSEWFPATIPKEDWSFSRSALVDGDEETTMETSIVSSKIELPALSSLRNRISTSFDSALSAANRKVEELLEAAHSQLSAPISAKEEGFTRAEVIEDMGNQCKDQRLKSMALRNGDAGKRCDGVFEEVIGLLGNTAYPRNARKRSPTPETLDLQPQRTGECSQQAINKTSSSRIPEPAGDGKPRSMRVHLSSQVHAQALPSPATDDQGGRKTSAWHLHLAVGGELRW</sequence>
<accession>A0A9P4QD84</accession>
<reference evidence="2" key="1">
    <citation type="journal article" date="2020" name="Stud. Mycol.">
        <title>101 Dothideomycetes genomes: a test case for predicting lifestyles and emergence of pathogens.</title>
        <authorList>
            <person name="Haridas S."/>
            <person name="Albert R."/>
            <person name="Binder M."/>
            <person name="Bloem J."/>
            <person name="Labutti K."/>
            <person name="Salamov A."/>
            <person name="Andreopoulos B."/>
            <person name="Baker S."/>
            <person name="Barry K."/>
            <person name="Bills G."/>
            <person name="Bluhm B."/>
            <person name="Cannon C."/>
            <person name="Castanera R."/>
            <person name="Culley D."/>
            <person name="Daum C."/>
            <person name="Ezra D."/>
            <person name="Gonzalez J."/>
            <person name="Henrissat B."/>
            <person name="Kuo A."/>
            <person name="Liang C."/>
            <person name="Lipzen A."/>
            <person name="Lutzoni F."/>
            <person name="Magnuson J."/>
            <person name="Mondo S."/>
            <person name="Nolan M."/>
            <person name="Ohm R."/>
            <person name="Pangilinan J."/>
            <person name="Park H.-J."/>
            <person name="Ramirez L."/>
            <person name="Alfaro M."/>
            <person name="Sun H."/>
            <person name="Tritt A."/>
            <person name="Yoshinaga Y."/>
            <person name="Zwiers L.-H."/>
            <person name="Turgeon B."/>
            <person name="Goodwin S."/>
            <person name="Spatafora J."/>
            <person name="Crous P."/>
            <person name="Grigoriev I."/>
        </authorList>
    </citation>
    <scope>NUCLEOTIDE SEQUENCE</scope>
    <source>
        <strain evidence="2">CBS 116435</strain>
    </source>
</reference>
<keyword evidence="3" id="KW-1185">Reference proteome</keyword>
<dbReference type="EMBL" id="MU003775">
    <property type="protein sequence ID" value="KAF2723745.1"/>
    <property type="molecule type" value="Genomic_DNA"/>
</dbReference>
<protein>
    <submittedName>
        <fullName evidence="2">Uncharacterized protein</fullName>
    </submittedName>
</protein>
<dbReference type="AlphaFoldDB" id="A0A9P4QD84"/>
<feature type="region of interest" description="Disordered" evidence="1">
    <location>
        <begin position="157"/>
        <end position="231"/>
    </location>
</feature>
<organism evidence="2 3">
    <name type="scientific">Polychaeton citri CBS 116435</name>
    <dbReference type="NCBI Taxonomy" id="1314669"/>
    <lineage>
        <taxon>Eukaryota</taxon>
        <taxon>Fungi</taxon>
        <taxon>Dikarya</taxon>
        <taxon>Ascomycota</taxon>
        <taxon>Pezizomycotina</taxon>
        <taxon>Dothideomycetes</taxon>
        <taxon>Dothideomycetidae</taxon>
        <taxon>Capnodiales</taxon>
        <taxon>Capnodiaceae</taxon>
        <taxon>Polychaeton</taxon>
    </lineage>
</organism>